<dbReference type="EMBL" id="JAMFTS010000001">
    <property type="protein sequence ID" value="KAJ4805637.1"/>
    <property type="molecule type" value="Genomic_DNA"/>
</dbReference>
<dbReference type="InterPro" id="IPR036047">
    <property type="entry name" value="F-box-like_dom_sf"/>
</dbReference>
<dbReference type="AlphaFoldDB" id="A0AAV8GT57"/>
<dbReference type="PANTHER" id="PTHR38926:SF2">
    <property type="entry name" value="F-BOX_LRR-REPEAT PROTEIN 21-RELATED"/>
    <property type="match status" value="1"/>
</dbReference>
<dbReference type="Gene3D" id="1.20.1280.50">
    <property type="match status" value="1"/>
</dbReference>
<evidence type="ECO:0000313" key="2">
    <source>
        <dbReference type="EMBL" id="KAJ4805637.1"/>
    </source>
</evidence>
<evidence type="ECO:0000259" key="1">
    <source>
        <dbReference type="Pfam" id="PF12937"/>
    </source>
</evidence>
<comment type="caution">
    <text evidence="2">The sequence shown here is derived from an EMBL/GenBank/DDBJ whole genome shotgun (WGS) entry which is preliminary data.</text>
</comment>
<dbReference type="InterPro" id="IPR032675">
    <property type="entry name" value="LRR_dom_sf"/>
</dbReference>
<dbReference type="Pfam" id="PF12937">
    <property type="entry name" value="F-box-like"/>
    <property type="match status" value="1"/>
</dbReference>
<organism evidence="2 3">
    <name type="scientific">Rhynchospora pubera</name>
    <dbReference type="NCBI Taxonomy" id="906938"/>
    <lineage>
        <taxon>Eukaryota</taxon>
        <taxon>Viridiplantae</taxon>
        <taxon>Streptophyta</taxon>
        <taxon>Embryophyta</taxon>
        <taxon>Tracheophyta</taxon>
        <taxon>Spermatophyta</taxon>
        <taxon>Magnoliopsida</taxon>
        <taxon>Liliopsida</taxon>
        <taxon>Poales</taxon>
        <taxon>Cyperaceae</taxon>
        <taxon>Cyperoideae</taxon>
        <taxon>Rhynchosporeae</taxon>
        <taxon>Rhynchospora</taxon>
    </lineage>
</organism>
<sequence>MEGGEGGEGSSTCGRNWADLSRDVLILIFLKLRMMQVLTAAGSVCRSWRKVAKEEPVFWRRINMIDHRYSCFGNCDGFDTSKLIDPVWIAIDRSGGQLEEFAVEDFADDEMLRYLCDRTSVLKKLVLKSCTQLSAEAIAHTAKRQPLLEEIEITFGPFSKRLTEIVGTACPRLKSFKFNHTCYNMSPSNPVNDEALGIAKTMHQLRHLELIGNRLTNEGLTAILDGCPHLETLDVSECFDVNMDDDMLLLARCRCARLQSMSYGRVIGDYGLFYDGDEYINEFDPAYNNYDHINEVDPDYDNDDHINELDPQSINQGFLDFVSGLKNLFIKRVFTAKRWCTSQESKGPP</sequence>
<dbReference type="InterPro" id="IPR001810">
    <property type="entry name" value="F-box_dom"/>
</dbReference>
<dbReference type="InterPro" id="IPR006553">
    <property type="entry name" value="Leu-rich_rpt_Cys-con_subtyp"/>
</dbReference>
<protein>
    <submittedName>
        <fullName evidence="2">RNI-like superfamily protein</fullName>
    </submittedName>
</protein>
<dbReference type="SUPFAM" id="SSF52047">
    <property type="entry name" value="RNI-like"/>
    <property type="match status" value="1"/>
</dbReference>
<accession>A0AAV8GT57</accession>
<dbReference type="SMART" id="SM00367">
    <property type="entry name" value="LRR_CC"/>
    <property type="match status" value="3"/>
</dbReference>
<evidence type="ECO:0000313" key="3">
    <source>
        <dbReference type="Proteomes" id="UP001140206"/>
    </source>
</evidence>
<feature type="domain" description="F-box" evidence="1">
    <location>
        <begin position="23"/>
        <end position="63"/>
    </location>
</feature>
<dbReference type="Gene3D" id="3.80.10.10">
    <property type="entry name" value="Ribonuclease Inhibitor"/>
    <property type="match status" value="1"/>
</dbReference>
<dbReference type="SUPFAM" id="SSF81383">
    <property type="entry name" value="F-box domain"/>
    <property type="match status" value="1"/>
</dbReference>
<reference evidence="2" key="1">
    <citation type="submission" date="2022-08" db="EMBL/GenBank/DDBJ databases">
        <authorList>
            <person name="Marques A."/>
        </authorList>
    </citation>
    <scope>NUCLEOTIDE SEQUENCE</scope>
    <source>
        <strain evidence="2">RhyPub2mFocal</strain>
        <tissue evidence="2">Leaves</tissue>
    </source>
</reference>
<proteinExistence type="predicted"/>
<name>A0AAV8GT57_9POAL</name>
<gene>
    <name evidence="2" type="ORF">LUZ62_018203</name>
</gene>
<keyword evidence="3" id="KW-1185">Reference proteome</keyword>
<dbReference type="Proteomes" id="UP001140206">
    <property type="component" value="Chromosome 1"/>
</dbReference>
<dbReference type="PANTHER" id="PTHR38926">
    <property type="entry name" value="F-BOX DOMAIN CONTAINING PROTEIN, EXPRESSED"/>
    <property type="match status" value="1"/>
</dbReference>